<protein>
    <submittedName>
        <fullName evidence="1">Uncharacterized protein</fullName>
    </submittedName>
</protein>
<accession>A0AAD9Q7E3</accession>
<comment type="caution">
    <text evidence="1">The sequence shown here is derived from an EMBL/GenBank/DDBJ whole genome shotgun (WGS) entry which is preliminary data.</text>
</comment>
<gene>
    <name evidence="1" type="ORF">P5673_022337</name>
</gene>
<reference evidence="1" key="2">
    <citation type="journal article" date="2023" name="Science">
        <title>Genomic signatures of disease resistance in endangered staghorn corals.</title>
        <authorList>
            <person name="Vollmer S.V."/>
            <person name="Selwyn J.D."/>
            <person name="Despard B.A."/>
            <person name="Roesel C.L."/>
        </authorList>
    </citation>
    <scope>NUCLEOTIDE SEQUENCE</scope>
    <source>
        <strain evidence="1">K2</strain>
    </source>
</reference>
<evidence type="ECO:0000313" key="1">
    <source>
        <dbReference type="EMBL" id="KAK2555756.1"/>
    </source>
</evidence>
<organism evidence="1 2">
    <name type="scientific">Acropora cervicornis</name>
    <name type="common">Staghorn coral</name>
    <dbReference type="NCBI Taxonomy" id="6130"/>
    <lineage>
        <taxon>Eukaryota</taxon>
        <taxon>Metazoa</taxon>
        <taxon>Cnidaria</taxon>
        <taxon>Anthozoa</taxon>
        <taxon>Hexacorallia</taxon>
        <taxon>Scleractinia</taxon>
        <taxon>Astrocoeniina</taxon>
        <taxon>Acroporidae</taxon>
        <taxon>Acropora</taxon>
    </lineage>
</organism>
<sequence length="149" mass="16057">MSPAKGTFSEASAKKKEKQWITDELIHGQVIDKCRSSELGTDLPIAKLQEIACSFEAVDIQLIAMLAKNNKTSALDSDNDEYALTVDSKNIGGMVIVQLGGVSMEGLINSGASTSDMRGAEIPENQMVWEAKRVQVKDVVTPAQTTIQS</sequence>
<evidence type="ECO:0000313" key="2">
    <source>
        <dbReference type="Proteomes" id="UP001249851"/>
    </source>
</evidence>
<name>A0AAD9Q7E3_ACRCE</name>
<reference evidence="1" key="1">
    <citation type="journal article" date="2023" name="G3 (Bethesda)">
        <title>Whole genome assembly and annotation of the endangered Caribbean coral Acropora cervicornis.</title>
        <authorList>
            <person name="Selwyn J.D."/>
            <person name="Vollmer S.V."/>
        </authorList>
    </citation>
    <scope>NUCLEOTIDE SEQUENCE</scope>
    <source>
        <strain evidence="1">K2</strain>
    </source>
</reference>
<dbReference type="AlphaFoldDB" id="A0AAD9Q7E3"/>
<keyword evidence="2" id="KW-1185">Reference proteome</keyword>
<dbReference type="EMBL" id="JARQWQ010000060">
    <property type="protein sequence ID" value="KAK2555756.1"/>
    <property type="molecule type" value="Genomic_DNA"/>
</dbReference>
<dbReference type="Proteomes" id="UP001249851">
    <property type="component" value="Unassembled WGS sequence"/>
</dbReference>
<proteinExistence type="predicted"/>